<gene>
    <name evidence="8" type="primary">tilS</name>
    <name evidence="10" type="ordered locus">Amet_4544</name>
</gene>
<comment type="subcellular location">
    <subcellularLocation>
        <location evidence="1 8">Cytoplasm</location>
    </subcellularLocation>
</comment>
<evidence type="ECO:0000256" key="7">
    <source>
        <dbReference type="ARBA" id="ARBA00048539"/>
    </source>
</evidence>
<dbReference type="InterPro" id="IPR012795">
    <property type="entry name" value="tRNA_Ile_lys_synt_N"/>
</dbReference>
<dbReference type="NCBIfam" id="TIGR02432">
    <property type="entry name" value="lysidine_TilS_N"/>
    <property type="match status" value="1"/>
</dbReference>
<keyword evidence="5 8" id="KW-0547">Nucleotide-binding</keyword>
<evidence type="ECO:0000256" key="5">
    <source>
        <dbReference type="ARBA" id="ARBA00022741"/>
    </source>
</evidence>
<dbReference type="GO" id="GO:0006400">
    <property type="term" value="P:tRNA modification"/>
    <property type="evidence" value="ECO:0007669"/>
    <property type="project" value="UniProtKB-UniRule"/>
</dbReference>
<dbReference type="OrthoDB" id="9807403at2"/>
<dbReference type="AlphaFoldDB" id="A6TWP8"/>
<reference evidence="11" key="1">
    <citation type="journal article" date="2016" name="Genome Announc.">
        <title>Complete genome sequence of Alkaliphilus metalliredigens strain QYMF, an alkaliphilic and metal-reducing bacterium isolated from borax-contaminated leachate ponds.</title>
        <authorList>
            <person name="Hwang C."/>
            <person name="Copeland A."/>
            <person name="Lucas S."/>
            <person name="Lapidus A."/>
            <person name="Barry K."/>
            <person name="Detter J.C."/>
            <person name="Glavina Del Rio T."/>
            <person name="Hammon N."/>
            <person name="Israni S."/>
            <person name="Dalin E."/>
            <person name="Tice H."/>
            <person name="Pitluck S."/>
            <person name="Chertkov O."/>
            <person name="Brettin T."/>
            <person name="Bruce D."/>
            <person name="Han C."/>
            <person name="Schmutz J."/>
            <person name="Larimer F."/>
            <person name="Land M.L."/>
            <person name="Hauser L."/>
            <person name="Kyrpides N."/>
            <person name="Mikhailova N."/>
            <person name="Ye Q."/>
            <person name="Zhou J."/>
            <person name="Richardson P."/>
            <person name="Fields M.W."/>
        </authorList>
    </citation>
    <scope>NUCLEOTIDE SEQUENCE [LARGE SCALE GENOMIC DNA]</scope>
    <source>
        <strain evidence="11">QYMF</strain>
    </source>
</reference>
<dbReference type="Pfam" id="PF11734">
    <property type="entry name" value="TilS_C"/>
    <property type="match status" value="1"/>
</dbReference>
<dbReference type="Proteomes" id="UP000001572">
    <property type="component" value="Chromosome"/>
</dbReference>
<keyword evidence="6 8" id="KW-0067">ATP-binding</keyword>
<dbReference type="SUPFAM" id="SSF52402">
    <property type="entry name" value="Adenine nucleotide alpha hydrolases-like"/>
    <property type="match status" value="1"/>
</dbReference>
<evidence type="ECO:0000313" key="10">
    <source>
        <dbReference type="EMBL" id="ABR50616.1"/>
    </source>
</evidence>
<dbReference type="Gene3D" id="3.40.50.620">
    <property type="entry name" value="HUPs"/>
    <property type="match status" value="1"/>
</dbReference>
<evidence type="ECO:0000256" key="6">
    <source>
        <dbReference type="ARBA" id="ARBA00022840"/>
    </source>
</evidence>
<comment type="similarity">
    <text evidence="8">Belongs to the tRNA(Ile)-lysidine synthase family.</text>
</comment>
<dbReference type="InterPro" id="IPR011063">
    <property type="entry name" value="TilS/TtcA_N"/>
</dbReference>
<dbReference type="InterPro" id="IPR012094">
    <property type="entry name" value="tRNA_Ile_lys_synt"/>
</dbReference>
<keyword evidence="11" id="KW-1185">Reference proteome</keyword>
<evidence type="ECO:0000256" key="4">
    <source>
        <dbReference type="ARBA" id="ARBA00022694"/>
    </source>
</evidence>
<dbReference type="Gene3D" id="3.50.40.10">
    <property type="entry name" value="Phenylalanyl-trna Synthetase, Chain B, domain 3"/>
    <property type="match status" value="1"/>
</dbReference>
<dbReference type="CDD" id="cd01992">
    <property type="entry name" value="TilS_N"/>
    <property type="match status" value="1"/>
</dbReference>
<feature type="binding site" evidence="8">
    <location>
        <begin position="26"/>
        <end position="31"/>
    </location>
    <ligand>
        <name>ATP</name>
        <dbReference type="ChEBI" id="CHEBI:30616"/>
    </ligand>
</feature>
<dbReference type="HOGENOM" id="CLU_018869_0_1_9"/>
<name>A6TWP8_ALKMQ</name>
<sequence>MLDQVQETIKKYNLLETGDKVVVAISGGPDSVCLLHVLSRLKAAYKLEIYGAHLNHNFRGMDAQMDAQYVANFCEQLNILCFVKSMDVLGYAEKNGLSSEEAGRVLRYEFFEEIGQKVGASKIAVAHNQNDQAETVLMRLLRGTGIQGLTAIRHKRDKIIRPLLETDRGKIEDYCETYELSPRIDQTNSQPIYHRNKIRLELIPYLKENYNPNIIEGLHRTAEILKLDNEYMEEETKRAFEQVCFSQGEHCLELSVKGITPLHLSLKNRLIRYTIERLIGSGENFEYKHIQSVLHLLENETTGKEVHLPQGLIVKKGYETLRFAIQGAEINQEQENFSYFVTGESVTIPEIEGYFSVRILKKEEVKEISRDKYLKYFDYDQVKAQLLIRNRMDGDRFYPLGLTGSKKLKDFLIDYKIPREERNRIPLLCDGDEIMWVVGYRISEKYKITNETTRIIAVEFKKIEEPR</sequence>
<comment type="catalytic activity">
    <reaction evidence="7 8">
        <text>cytidine(34) in tRNA(Ile2) + L-lysine + ATP = lysidine(34) in tRNA(Ile2) + AMP + diphosphate + H(+)</text>
        <dbReference type="Rhea" id="RHEA:43744"/>
        <dbReference type="Rhea" id="RHEA-COMP:10625"/>
        <dbReference type="Rhea" id="RHEA-COMP:10670"/>
        <dbReference type="ChEBI" id="CHEBI:15378"/>
        <dbReference type="ChEBI" id="CHEBI:30616"/>
        <dbReference type="ChEBI" id="CHEBI:32551"/>
        <dbReference type="ChEBI" id="CHEBI:33019"/>
        <dbReference type="ChEBI" id="CHEBI:82748"/>
        <dbReference type="ChEBI" id="CHEBI:83665"/>
        <dbReference type="ChEBI" id="CHEBI:456215"/>
        <dbReference type="EC" id="6.3.4.19"/>
    </reaction>
</comment>
<dbReference type="KEGG" id="amt:Amet_4544"/>
<evidence type="ECO:0000256" key="3">
    <source>
        <dbReference type="ARBA" id="ARBA00022598"/>
    </source>
</evidence>
<feature type="domain" description="Lysidine-tRNA(Ile) synthetase C-terminal" evidence="9">
    <location>
        <begin position="386"/>
        <end position="458"/>
    </location>
</feature>
<dbReference type="EC" id="6.3.4.19" evidence="8"/>
<proteinExistence type="inferred from homology"/>
<keyword evidence="3 8" id="KW-0436">Ligase</keyword>
<evidence type="ECO:0000256" key="1">
    <source>
        <dbReference type="ARBA" id="ARBA00004496"/>
    </source>
</evidence>
<comment type="function">
    <text evidence="8">Ligates lysine onto the cytidine present at position 34 of the AUA codon-specific tRNA(Ile) that contains the anticodon CAU, in an ATP-dependent manner. Cytidine is converted to lysidine, thus changing the amino acid specificity of the tRNA from methionine to isoleucine.</text>
</comment>
<keyword evidence="2 8" id="KW-0963">Cytoplasm</keyword>
<dbReference type="GO" id="GO:0032267">
    <property type="term" value="F:tRNA(Ile)-lysidine synthase activity"/>
    <property type="evidence" value="ECO:0007669"/>
    <property type="project" value="UniProtKB-EC"/>
</dbReference>
<comment type="domain">
    <text evidence="8">The N-terminal region contains the highly conserved SGGXDS motif, predicted to be a P-loop motif involved in ATP binding.</text>
</comment>
<dbReference type="HAMAP" id="MF_01161">
    <property type="entry name" value="tRNA_Ile_lys_synt"/>
    <property type="match status" value="1"/>
</dbReference>
<dbReference type="SUPFAM" id="SSF56037">
    <property type="entry name" value="PheT/TilS domain"/>
    <property type="match status" value="1"/>
</dbReference>
<dbReference type="GO" id="GO:0005524">
    <property type="term" value="F:ATP binding"/>
    <property type="evidence" value="ECO:0007669"/>
    <property type="project" value="UniProtKB-UniRule"/>
</dbReference>
<dbReference type="GO" id="GO:0005737">
    <property type="term" value="C:cytoplasm"/>
    <property type="evidence" value="ECO:0007669"/>
    <property type="project" value="UniProtKB-SubCell"/>
</dbReference>
<accession>A6TWP8</accession>
<evidence type="ECO:0000313" key="11">
    <source>
        <dbReference type="Proteomes" id="UP000001572"/>
    </source>
</evidence>
<evidence type="ECO:0000256" key="2">
    <source>
        <dbReference type="ARBA" id="ARBA00022490"/>
    </source>
</evidence>
<dbReference type="InterPro" id="IPR012796">
    <property type="entry name" value="Lysidine-tRNA-synth_C"/>
</dbReference>
<dbReference type="SMART" id="SM00977">
    <property type="entry name" value="TilS_C"/>
    <property type="match status" value="1"/>
</dbReference>
<evidence type="ECO:0000259" key="9">
    <source>
        <dbReference type="SMART" id="SM00977"/>
    </source>
</evidence>
<dbReference type="PANTHER" id="PTHR43033:SF1">
    <property type="entry name" value="TRNA(ILE)-LYSIDINE SYNTHASE-RELATED"/>
    <property type="match status" value="1"/>
</dbReference>
<dbReference type="EMBL" id="CP000724">
    <property type="protein sequence ID" value="ABR50616.1"/>
    <property type="molecule type" value="Genomic_DNA"/>
</dbReference>
<protein>
    <recommendedName>
        <fullName evidence="8">tRNA(Ile)-lysidine synthase</fullName>
        <ecNumber evidence="8">6.3.4.19</ecNumber>
    </recommendedName>
    <alternativeName>
        <fullName evidence="8">tRNA(Ile)-2-lysyl-cytidine synthase</fullName>
    </alternativeName>
    <alternativeName>
        <fullName evidence="8">tRNA(Ile)-lysidine synthetase</fullName>
    </alternativeName>
</protein>
<dbReference type="InterPro" id="IPR014729">
    <property type="entry name" value="Rossmann-like_a/b/a_fold"/>
</dbReference>
<organism evidence="10 11">
    <name type="scientific">Alkaliphilus metalliredigens (strain QYMF)</name>
    <dbReference type="NCBI Taxonomy" id="293826"/>
    <lineage>
        <taxon>Bacteria</taxon>
        <taxon>Bacillati</taxon>
        <taxon>Bacillota</taxon>
        <taxon>Clostridia</taxon>
        <taxon>Peptostreptococcales</taxon>
        <taxon>Natronincolaceae</taxon>
        <taxon>Alkaliphilus</taxon>
    </lineage>
</organism>
<dbReference type="NCBIfam" id="TIGR02433">
    <property type="entry name" value="lysidine_TilS_C"/>
    <property type="match status" value="1"/>
</dbReference>
<dbReference type="SUPFAM" id="SSF82829">
    <property type="entry name" value="MesJ substrate recognition domain-like"/>
    <property type="match status" value="1"/>
</dbReference>
<keyword evidence="4 8" id="KW-0819">tRNA processing</keyword>
<dbReference type="Pfam" id="PF01171">
    <property type="entry name" value="ATP_bind_3"/>
    <property type="match status" value="1"/>
</dbReference>
<dbReference type="STRING" id="293826.Amet_4544"/>
<dbReference type="eggNOG" id="COG0037">
    <property type="taxonomic scope" value="Bacteria"/>
</dbReference>
<evidence type="ECO:0000256" key="8">
    <source>
        <dbReference type="HAMAP-Rule" id="MF_01161"/>
    </source>
</evidence>
<dbReference type="InterPro" id="IPR020825">
    <property type="entry name" value="Phe-tRNA_synthase-like_B3/B4"/>
</dbReference>
<dbReference type="RefSeq" id="WP_012065504.1">
    <property type="nucleotide sequence ID" value="NC_009633.1"/>
</dbReference>
<dbReference type="PANTHER" id="PTHR43033">
    <property type="entry name" value="TRNA(ILE)-LYSIDINE SYNTHASE-RELATED"/>
    <property type="match status" value="1"/>
</dbReference>
<dbReference type="Gene3D" id="1.20.59.20">
    <property type="match status" value="1"/>
</dbReference>